<accession>A0A8H4EJD3</accession>
<protein>
    <submittedName>
        <fullName evidence="1">Uncharacterized protein</fullName>
    </submittedName>
</protein>
<dbReference type="Proteomes" id="UP000439903">
    <property type="component" value="Unassembled WGS sequence"/>
</dbReference>
<keyword evidence="2" id="KW-1185">Reference proteome</keyword>
<name>A0A8H4EJD3_GIGMA</name>
<organism evidence="1 2">
    <name type="scientific">Gigaspora margarita</name>
    <dbReference type="NCBI Taxonomy" id="4874"/>
    <lineage>
        <taxon>Eukaryota</taxon>
        <taxon>Fungi</taxon>
        <taxon>Fungi incertae sedis</taxon>
        <taxon>Mucoromycota</taxon>
        <taxon>Glomeromycotina</taxon>
        <taxon>Glomeromycetes</taxon>
        <taxon>Diversisporales</taxon>
        <taxon>Gigasporaceae</taxon>
        <taxon>Gigaspora</taxon>
    </lineage>
</organism>
<reference evidence="1 2" key="1">
    <citation type="journal article" date="2019" name="Environ. Microbiol.">
        <title>At the nexus of three kingdoms: the genome of the mycorrhizal fungus Gigaspora margarita provides insights into plant, endobacterial and fungal interactions.</title>
        <authorList>
            <person name="Venice F."/>
            <person name="Ghignone S."/>
            <person name="Salvioli di Fossalunga A."/>
            <person name="Amselem J."/>
            <person name="Novero M."/>
            <person name="Xianan X."/>
            <person name="Sedzielewska Toro K."/>
            <person name="Morin E."/>
            <person name="Lipzen A."/>
            <person name="Grigoriev I.V."/>
            <person name="Henrissat B."/>
            <person name="Martin F.M."/>
            <person name="Bonfante P."/>
        </authorList>
    </citation>
    <scope>NUCLEOTIDE SEQUENCE [LARGE SCALE GENOMIC DNA]</scope>
    <source>
        <strain evidence="1 2">BEG34</strain>
    </source>
</reference>
<evidence type="ECO:0000313" key="1">
    <source>
        <dbReference type="EMBL" id="KAF0497261.1"/>
    </source>
</evidence>
<gene>
    <name evidence="1" type="ORF">F8M41_020758</name>
</gene>
<dbReference type="OrthoDB" id="2441165at2759"/>
<proteinExistence type="predicted"/>
<sequence>MNIIASNYLAYPGHIQAPLFPMIPLNHWVPDKLYIMLRITDRLWSLIIFELEQNGEYNDDMHETICNKMKKCEVKFEFRKMTKWKYTSLLGLDELKVLQNFNLAAILPTNQAKKIRLL</sequence>
<dbReference type="EMBL" id="WTPW01000582">
    <property type="protein sequence ID" value="KAF0497261.1"/>
    <property type="molecule type" value="Genomic_DNA"/>
</dbReference>
<dbReference type="AlphaFoldDB" id="A0A8H4EJD3"/>
<comment type="caution">
    <text evidence="1">The sequence shown here is derived from an EMBL/GenBank/DDBJ whole genome shotgun (WGS) entry which is preliminary data.</text>
</comment>
<evidence type="ECO:0000313" key="2">
    <source>
        <dbReference type="Proteomes" id="UP000439903"/>
    </source>
</evidence>